<accession>A0A1W1C3U9</accession>
<dbReference type="Pfam" id="PF02621">
    <property type="entry name" value="VitK2_biosynth"/>
    <property type="match status" value="2"/>
</dbReference>
<dbReference type="EMBL" id="FPHE01000096">
    <property type="protein sequence ID" value="SFV60425.1"/>
    <property type="molecule type" value="Genomic_DNA"/>
</dbReference>
<evidence type="ECO:0000256" key="1">
    <source>
        <dbReference type="ARBA" id="ARBA00022428"/>
    </source>
</evidence>
<dbReference type="GO" id="GO:0016829">
    <property type="term" value="F:lyase activity"/>
    <property type="evidence" value="ECO:0007669"/>
    <property type="project" value="UniProtKB-KW"/>
</dbReference>
<sequence length="221" mass="25552">MIFGSISYLNLLPFQLFLKKYLKQSATKMAFNYKRAVPSKINKALSSREINAGFISSVESPRYRCTDLGIIANRAVYSVFVIEGEEKKDRESASSNKLASILNLKGEVIIGDKALKYYLDGGVGIDLATAWYEKSSLPFVFARLCYNCYSDEIQKISKKFIAKPIKIPQYILKKEAKKRDITPKQLLWYLEHIEYKMDYKSKKSLKKFLREIKKSNLKNRK</sequence>
<evidence type="ECO:0000313" key="3">
    <source>
        <dbReference type="EMBL" id="SFV60425.1"/>
    </source>
</evidence>
<keyword evidence="2" id="KW-0456">Lyase</keyword>
<evidence type="ECO:0000256" key="2">
    <source>
        <dbReference type="ARBA" id="ARBA00023239"/>
    </source>
</evidence>
<dbReference type="AlphaFoldDB" id="A0A1W1C3U9"/>
<dbReference type="SUPFAM" id="SSF53850">
    <property type="entry name" value="Periplasmic binding protein-like II"/>
    <property type="match status" value="1"/>
</dbReference>
<reference evidence="3" key="1">
    <citation type="submission" date="2016-10" db="EMBL/GenBank/DDBJ databases">
        <authorList>
            <person name="de Groot N.N."/>
        </authorList>
    </citation>
    <scope>NUCLEOTIDE SEQUENCE</scope>
</reference>
<dbReference type="HAMAP" id="MF_00995">
    <property type="entry name" value="MqnA"/>
    <property type="match status" value="1"/>
</dbReference>
<dbReference type="PANTHER" id="PTHR37690">
    <property type="entry name" value="CHORISMATE DEHYDRATASE"/>
    <property type="match status" value="1"/>
</dbReference>
<keyword evidence="1" id="KW-0474">Menaquinone biosynthesis</keyword>
<organism evidence="3">
    <name type="scientific">hydrothermal vent metagenome</name>
    <dbReference type="NCBI Taxonomy" id="652676"/>
    <lineage>
        <taxon>unclassified sequences</taxon>
        <taxon>metagenomes</taxon>
        <taxon>ecological metagenomes</taxon>
    </lineage>
</organism>
<name>A0A1W1C3U9_9ZZZZ</name>
<gene>
    <name evidence="3" type="ORF">MNB_SV-12-360</name>
</gene>
<proteinExistence type="inferred from homology"/>
<dbReference type="InterPro" id="IPR030868">
    <property type="entry name" value="MqnA"/>
</dbReference>
<dbReference type="PANTHER" id="PTHR37690:SF1">
    <property type="entry name" value="CHORISMATE DEHYDRATASE"/>
    <property type="match status" value="1"/>
</dbReference>
<protein>
    <submittedName>
        <fullName evidence="3">Menaquinone via 6-amino-6-deoxyfutalosine step 1</fullName>
    </submittedName>
</protein>
<dbReference type="Gene3D" id="3.40.190.10">
    <property type="entry name" value="Periplasmic binding protein-like II"/>
    <property type="match status" value="2"/>
</dbReference>
<dbReference type="GO" id="GO:0009234">
    <property type="term" value="P:menaquinone biosynthetic process"/>
    <property type="evidence" value="ECO:0007669"/>
    <property type="project" value="UniProtKB-KW"/>
</dbReference>
<dbReference type="InterPro" id="IPR003773">
    <property type="entry name" value="Menaquinone_biosynth"/>
</dbReference>